<evidence type="ECO:0000256" key="3">
    <source>
        <dbReference type="ARBA" id="ARBA00022525"/>
    </source>
</evidence>
<dbReference type="GO" id="GO:0012505">
    <property type="term" value="C:endomembrane system"/>
    <property type="evidence" value="ECO:0007669"/>
    <property type="project" value="UniProtKB-SubCell"/>
</dbReference>
<dbReference type="InterPro" id="IPR008979">
    <property type="entry name" value="Galactose-bd-like_sf"/>
</dbReference>
<reference evidence="9" key="2">
    <citation type="submission" date="2020-01" db="EMBL/GenBank/DDBJ databases">
        <authorList>
            <person name="Korhonen P.K.K."/>
            <person name="Guangxu M.G."/>
            <person name="Wang T.W."/>
            <person name="Stroehlein A.J.S."/>
            <person name="Young N.D."/>
            <person name="Ang C.-S.A."/>
            <person name="Fernando D.W.F."/>
            <person name="Lu H.L."/>
            <person name="Taylor S.T."/>
            <person name="Ehtesham M.E.M."/>
            <person name="Najaraj S.H.N."/>
            <person name="Harsha G.H.G."/>
            <person name="Madugundu A.M."/>
            <person name="Renuse S.R."/>
            <person name="Holt D.H."/>
            <person name="Pandey A.P."/>
            <person name="Papenfuss A.P."/>
            <person name="Gasser R.B.G."/>
            <person name="Fischer K.F."/>
        </authorList>
    </citation>
    <scope>NUCLEOTIDE SEQUENCE</scope>
    <source>
        <strain evidence="9">SSS_KF_BRIS2020</strain>
    </source>
</reference>
<feature type="region of interest" description="Disordered" evidence="7">
    <location>
        <begin position="54"/>
        <end position="83"/>
    </location>
</feature>
<evidence type="ECO:0000313" key="11">
    <source>
        <dbReference type="Proteomes" id="UP000070412"/>
    </source>
</evidence>
<reference evidence="10" key="3">
    <citation type="submission" date="2022-06" db="UniProtKB">
        <authorList>
            <consortium name="EnsemblMetazoa"/>
        </authorList>
    </citation>
    <scope>IDENTIFICATION</scope>
</reference>
<dbReference type="PANTHER" id="PTHR46806:SF5">
    <property type="entry name" value="F5_8 TYPE C DOMAIN-CONTAINING PROTEIN"/>
    <property type="match status" value="1"/>
</dbReference>
<dbReference type="GO" id="GO:0007155">
    <property type="term" value="P:cell adhesion"/>
    <property type="evidence" value="ECO:0007669"/>
    <property type="project" value="UniProtKB-KW"/>
</dbReference>
<keyword evidence="4" id="KW-0130">Cell adhesion</keyword>
<accession>A0A834VEP9</accession>
<protein>
    <submittedName>
        <fullName evidence="9">Venom prothrombin activator pseutarin-C non-catalytic subunit</fullName>
    </submittedName>
</protein>
<feature type="compositionally biased region" description="Acidic residues" evidence="7">
    <location>
        <begin position="67"/>
        <end position="83"/>
    </location>
</feature>
<dbReference type="PANTHER" id="PTHR46806">
    <property type="entry name" value="F5/8 TYPE C DOMAIN-CONTAINING PROTEIN"/>
    <property type="match status" value="1"/>
</dbReference>
<evidence type="ECO:0000259" key="8">
    <source>
        <dbReference type="PROSITE" id="PS50022"/>
    </source>
</evidence>
<feature type="region of interest" description="Disordered" evidence="7">
    <location>
        <begin position="646"/>
        <end position="666"/>
    </location>
</feature>
<dbReference type="InterPro" id="IPR050633">
    <property type="entry name" value="Neuropilin_MCO_CoagFactor"/>
</dbReference>
<dbReference type="GO" id="GO:0005886">
    <property type="term" value="C:plasma membrane"/>
    <property type="evidence" value="ECO:0007669"/>
    <property type="project" value="TreeGrafter"/>
</dbReference>
<dbReference type="Pfam" id="PF00754">
    <property type="entry name" value="F5_F8_type_C"/>
    <property type="match status" value="1"/>
</dbReference>
<dbReference type="SUPFAM" id="SSF49785">
    <property type="entry name" value="Galactose-binding domain-like"/>
    <property type="match status" value="1"/>
</dbReference>
<dbReference type="EnsemblMetazoa" id="SSS_7403s_mrna">
    <property type="protein sequence ID" value="KAF7492945.1"/>
    <property type="gene ID" value="SSS_7403"/>
</dbReference>
<evidence type="ECO:0000313" key="10">
    <source>
        <dbReference type="EnsemblMetazoa" id="KAF7492945.1"/>
    </source>
</evidence>
<evidence type="ECO:0000256" key="7">
    <source>
        <dbReference type="SAM" id="MobiDB-lite"/>
    </source>
</evidence>
<dbReference type="GO" id="GO:0005576">
    <property type="term" value="C:extracellular region"/>
    <property type="evidence" value="ECO:0007669"/>
    <property type="project" value="UniProtKB-SubCell"/>
</dbReference>
<evidence type="ECO:0000313" key="9">
    <source>
        <dbReference type="EMBL" id="KAF7492945.1"/>
    </source>
</evidence>
<keyword evidence="11" id="KW-1185">Reference proteome</keyword>
<dbReference type="InterPro" id="IPR000421">
    <property type="entry name" value="FA58C"/>
</dbReference>
<evidence type="ECO:0000256" key="6">
    <source>
        <dbReference type="ARBA" id="ARBA00023157"/>
    </source>
</evidence>
<evidence type="ECO:0000256" key="5">
    <source>
        <dbReference type="ARBA" id="ARBA00023136"/>
    </source>
</evidence>
<name>A0A834VEP9_SARSC</name>
<dbReference type="EMBL" id="WVUK01000056">
    <property type="protein sequence ID" value="KAF7492945.1"/>
    <property type="molecule type" value="Genomic_DNA"/>
</dbReference>
<keyword evidence="6" id="KW-1015">Disulfide bond</keyword>
<reference evidence="11" key="1">
    <citation type="journal article" date="2020" name="PLoS Negl. Trop. Dis.">
        <title>High-quality nuclear genome for Sarcoptes scabiei-A critical resource for a neglected parasite.</title>
        <authorList>
            <person name="Korhonen P.K."/>
            <person name="Gasser R.B."/>
            <person name="Ma G."/>
            <person name="Wang T."/>
            <person name="Stroehlein A.J."/>
            <person name="Young N.D."/>
            <person name="Ang C.S."/>
            <person name="Fernando D.D."/>
            <person name="Lu H.C."/>
            <person name="Taylor S."/>
            <person name="Reynolds S.L."/>
            <person name="Mofiz E."/>
            <person name="Najaraj S.H."/>
            <person name="Gowda H."/>
            <person name="Madugundu A."/>
            <person name="Renuse S."/>
            <person name="Holt D."/>
            <person name="Pandey A."/>
            <person name="Papenfuss A.T."/>
            <person name="Fischer K."/>
        </authorList>
    </citation>
    <scope>NUCLEOTIDE SEQUENCE [LARGE SCALE GENOMIC DNA]</scope>
</reference>
<dbReference type="GO" id="GO:0038023">
    <property type="term" value="F:signaling receptor activity"/>
    <property type="evidence" value="ECO:0007669"/>
    <property type="project" value="TreeGrafter"/>
</dbReference>
<keyword evidence="5" id="KW-0472">Membrane</keyword>
<evidence type="ECO:0000256" key="2">
    <source>
        <dbReference type="ARBA" id="ARBA00004613"/>
    </source>
</evidence>
<sequence length="1947" mass="223970">MNLMILNFEAFQTDRIVSFLMTQDSFFVIEGNYCKLFDSRSESTISSEIERESLPYQRHRRESISIDQDDDQGGGGGEMEDENEFKTNATNDSINEFEKTSGGGPEFNGITFRLRTIAGETNSLQVGNSIHYKLEVSLPKGTNEIRFEIKTLDLPFHNQTSLSLYNFSMPYESVGLEFDKPTPQFLLSNKTANVFDRLILDLGTIKNIGPERNTLSLCFSVILFRKPRKAKKKHTLAIGVELNRGKLSRVAESEITTSSLFYKDDQIFCEIEMIEQPTRIPIDSSVLFRFNANLQFRSDPLRIQLHKSSHEYEPDNMISLGPIVVERFGPNFQAIPTSPGYYRSDRDRNRSEIAYSQSVLDMKTITNNGEKSRTYARNPNNIVSFMFTVFALNFNENIGRNVSFNMTVFVGRKSFFSNEFNLILEDRIDATGKQQPLMFNSIGTLSNENITNGGIVQLQIQTQFQNRIEWKKLNFIDFSIEIENISPLSPIIPCAARFLDQNSDLSFVFLNPLGIKPEKKSKKRKFSNENNDDEIAVDTDADADDIHDELNNRFVFNFGRLNLLKLIQTDRHQQHQHQIDSDLDLNVEITLKVPWNQSYQSNGPYHFLAKVANGFITESVNIERNYLMIIDLDRTTPFADNISNKINADTTDDGRGGGGGEADHSSKKSITFETISSVKWNEMIIDGGVSYDIKLRFPIDQNENFHDLKIRLQKDWIESDRSSSSSKITDLNVCRFEVVKVSQSFPCTCMERETINRKQIHYETINNLDADGKIVKNLNNQATIDFGSINSIANTSSSEEEPKIWVNFVAMIHSKRADPLWKVINSLYPLRIDLISKDQTLNTKIIYLNVSDIFSSNVYSEIENMMIVMDAKLMNGFEQSIKPGHSVQIRINLLTSPNSMGPLRLEVISLNESLVSICGLVLNRIGHNLPCIGSNDHHHRASYEFKEYGLNKRAKIEFEMITNFGNNIRKARALELQDNTLEFVSMIRIGNEAFNDQKIQIKLTYGFRNRTQMKELIIPVESSKRLLSKNKIDSIAPASLESSFSSERANQNVQWIEMPKSIALKAFHFDRNRNNETIVVAEKTVNYNNWIQFDVPKLFHFDIGLKRNAQTELSLELVEPRKNLKICNAAIVHRGRHYPCYSPYEMKVKENSFLLGHICHTDLHFRNFLPKNSNKSDLYELDDSSKLTDDQLRLAFALKFNQPKQEQIIQNQLKQSNRIESLMIRTNLLLNDKILKDDKLQLNLWIDSNADRIQYPIEKGVAIQIRTSSLSSFSSTNDNSSIEFKIRQRKWIHLDLGIPIFYTGQLRMNVEGENEDNRAFLVLYDLRIVSGGKNIPCALDNVPKFKLRSNLTASMNQTNRLEADLGWFSNFGYSHRFNRSLDQDKVHPDDQIGIEILTELTDHPKLSKNRKLKLLIETEFSNQTYSIRTQNIAFIKCIELGSATKPKLEVRIENPKRTAVVDRNETIALMAIIKHHPKSNAEPKNSILRLYTPNFIEMIKINSANIPVLPELKFIERGSSDIMFPLILFNQELLVNFTIQIDPDNLRGYGRDEMMITIPFRIICEHNRLKSSSRIFCSEMNHFNLRTKSSECNKALGMESGEISDDQLSASSTIGQRFRPEFSRPLRKLEHSNDDERIHQEKSARFWSPAIRSWRYEHFIQIDFRRKTRLVRIGFQSIDSFRKITTFHIDYSQDGSIWYQGSNISHIKYLDRKESNENSHLNGQSLLDNPIEARFIRLIIDSAHSMKHLKDQYLAVRFELFGCYLSSEVAIIENGSMPLKPSNQHNAIESKEQQTHFTDDFGTKNRHFTIDPNTNAVYLCDGLTNNNDYLCYFSSSGGNSWKVIGRSIDSIEGYIGATGKFYAVDYDRPAYFSTTNGENWTAIDFETFQRAINHSEFERKILVPQYNKEDLAKLNIHSGSWAADYEGLRFEDSKLIKAFWNRCCSIK</sequence>
<evidence type="ECO:0000256" key="1">
    <source>
        <dbReference type="ARBA" id="ARBA00004184"/>
    </source>
</evidence>
<dbReference type="OrthoDB" id="6502960at2759"/>
<gene>
    <name evidence="9" type="ORF">SSS_7403</name>
</gene>
<dbReference type="PROSITE" id="PS50022">
    <property type="entry name" value="FA58C_3"/>
    <property type="match status" value="1"/>
</dbReference>
<organism evidence="9">
    <name type="scientific">Sarcoptes scabiei</name>
    <name type="common">Itch mite</name>
    <name type="synonym">Acarus scabiei</name>
    <dbReference type="NCBI Taxonomy" id="52283"/>
    <lineage>
        <taxon>Eukaryota</taxon>
        <taxon>Metazoa</taxon>
        <taxon>Ecdysozoa</taxon>
        <taxon>Arthropoda</taxon>
        <taxon>Chelicerata</taxon>
        <taxon>Arachnida</taxon>
        <taxon>Acari</taxon>
        <taxon>Acariformes</taxon>
        <taxon>Sarcoptiformes</taxon>
        <taxon>Astigmata</taxon>
        <taxon>Psoroptidia</taxon>
        <taxon>Sarcoptoidea</taxon>
        <taxon>Sarcoptidae</taxon>
        <taxon>Sarcoptinae</taxon>
        <taxon>Sarcoptes</taxon>
    </lineage>
</organism>
<comment type="subcellular location">
    <subcellularLocation>
        <location evidence="1">Endomembrane system</location>
        <topology evidence="1">Peripheral membrane protein</topology>
    </subcellularLocation>
    <subcellularLocation>
        <location evidence="2">Secreted</location>
    </subcellularLocation>
</comment>
<proteinExistence type="predicted"/>
<dbReference type="SMART" id="SM00231">
    <property type="entry name" value="FA58C"/>
    <property type="match status" value="1"/>
</dbReference>
<feature type="domain" description="F5/8 type C" evidence="8">
    <location>
        <begin position="1592"/>
        <end position="1763"/>
    </location>
</feature>
<evidence type="ECO:0000256" key="4">
    <source>
        <dbReference type="ARBA" id="ARBA00022889"/>
    </source>
</evidence>
<dbReference type="Proteomes" id="UP000070412">
    <property type="component" value="Unassembled WGS sequence"/>
</dbReference>
<dbReference type="Gene3D" id="2.60.120.260">
    <property type="entry name" value="Galactose-binding domain-like"/>
    <property type="match status" value="1"/>
</dbReference>
<keyword evidence="3" id="KW-0964">Secreted</keyword>